<evidence type="ECO:0000313" key="10">
    <source>
        <dbReference type="Proteomes" id="UP000187209"/>
    </source>
</evidence>
<evidence type="ECO:0000313" key="9">
    <source>
        <dbReference type="EMBL" id="OMJ94814.1"/>
    </source>
</evidence>
<evidence type="ECO:0000256" key="1">
    <source>
        <dbReference type="ARBA" id="ARBA00022723"/>
    </source>
</evidence>
<dbReference type="NCBIfam" id="NF008035">
    <property type="entry name" value="PRK10767.1"/>
    <property type="match status" value="1"/>
</dbReference>
<evidence type="ECO:0008006" key="11">
    <source>
        <dbReference type="Google" id="ProtNLM"/>
    </source>
</evidence>
<dbReference type="Gene3D" id="2.10.230.10">
    <property type="entry name" value="Heat shock protein DnaJ, cysteine-rich domain"/>
    <property type="match status" value="1"/>
</dbReference>
<dbReference type="InterPro" id="IPR036869">
    <property type="entry name" value="J_dom_sf"/>
</dbReference>
<feature type="domain" description="J" evidence="7">
    <location>
        <begin position="6"/>
        <end position="70"/>
    </location>
</feature>
<dbReference type="PROSITE" id="PS50076">
    <property type="entry name" value="DNAJ_2"/>
    <property type="match status" value="1"/>
</dbReference>
<dbReference type="OrthoDB" id="10256793at2759"/>
<evidence type="ECO:0000256" key="2">
    <source>
        <dbReference type="ARBA" id="ARBA00022737"/>
    </source>
</evidence>
<dbReference type="FunFam" id="2.10.230.10:FF:000002">
    <property type="entry name" value="Molecular chaperone DnaJ"/>
    <property type="match status" value="1"/>
</dbReference>
<dbReference type="SMART" id="SM00271">
    <property type="entry name" value="DnaJ"/>
    <property type="match status" value="1"/>
</dbReference>
<keyword evidence="4 6" id="KW-0862">Zinc</keyword>
<dbReference type="SUPFAM" id="SSF46565">
    <property type="entry name" value="Chaperone J-domain"/>
    <property type="match status" value="1"/>
</dbReference>
<dbReference type="EMBL" id="MPUH01000021">
    <property type="protein sequence ID" value="OMJ94814.1"/>
    <property type="molecule type" value="Genomic_DNA"/>
</dbReference>
<reference evidence="9 10" key="1">
    <citation type="submission" date="2016-11" db="EMBL/GenBank/DDBJ databases">
        <title>The macronuclear genome of Stentor coeruleus: a giant cell with tiny introns.</title>
        <authorList>
            <person name="Slabodnick M."/>
            <person name="Ruby J.G."/>
            <person name="Reiff S.B."/>
            <person name="Swart E.C."/>
            <person name="Gosai S."/>
            <person name="Prabakaran S."/>
            <person name="Witkowska E."/>
            <person name="Larue G.E."/>
            <person name="Fisher S."/>
            <person name="Freeman R.M."/>
            <person name="Gunawardena J."/>
            <person name="Chu W."/>
            <person name="Stover N.A."/>
            <person name="Gregory B.D."/>
            <person name="Nowacki M."/>
            <person name="Derisi J."/>
            <person name="Roy S.W."/>
            <person name="Marshall W.F."/>
            <person name="Sood P."/>
        </authorList>
    </citation>
    <scope>NUCLEOTIDE SEQUENCE [LARGE SCALE GENOMIC DNA]</scope>
    <source>
        <strain evidence="9">WM001</strain>
    </source>
</reference>
<dbReference type="CDD" id="cd10747">
    <property type="entry name" value="DnaJ_C"/>
    <property type="match status" value="1"/>
</dbReference>
<dbReference type="InterPro" id="IPR036410">
    <property type="entry name" value="HSP_DnaJ_Cys-rich_dom_sf"/>
</dbReference>
<keyword evidence="2" id="KW-0677">Repeat</keyword>
<dbReference type="Pfam" id="PF00226">
    <property type="entry name" value="DnaJ"/>
    <property type="match status" value="1"/>
</dbReference>
<dbReference type="PANTHER" id="PTHR43096:SF52">
    <property type="entry name" value="DNAJ HOMOLOG 1, MITOCHONDRIAL-RELATED"/>
    <property type="match status" value="1"/>
</dbReference>
<dbReference type="PROSITE" id="PS00636">
    <property type="entry name" value="DNAJ_1"/>
    <property type="match status" value="1"/>
</dbReference>
<dbReference type="Pfam" id="PF00684">
    <property type="entry name" value="DnaJ_CXXCXGXG"/>
    <property type="match status" value="1"/>
</dbReference>
<name>A0A1R2D0N5_9CILI</name>
<dbReference type="HAMAP" id="MF_01152">
    <property type="entry name" value="DnaJ"/>
    <property type="match status" value="1"/>
</dbReference>
<dbReference type="GO" id="GO:0005737">
    <property type="term" value="C:cytoplasm"/>
    <property type="evidence" value="ECO:0007669"/>
    <property type="project" value="TreeGrafter"/>
</dbReference>
<evidence type="ECO:0000256" key="6">
    <source>
        <dbReference type="PROSITE-ProRule" id="PRU00546"/>
    </source>
</evidence>
<dbReference type="SUPFAM" id="SSF57938">
    <property type="entry name" value="DnaJ/Hsp40 cysteine-rich domain"/>
    <property type="match status" value="1"/>
</dbReference>
<dbReference type="GO" id="GO:0031072">
    <property type="term" value="F:heat shock protein binding"/>
    <property type="evidence" value="ECO:0007669"/>
    <property type="project" value="InterPro"/>
</dbReference>
<dbReference type="GO" id="GO:0009408">
    <property type="term" value="P:response to heat"/>
    <property type="evidence" value="ECO:0007669"/>
    <property type="project" value="InterPro"/>
</dbReference>
<dbReference type="PRINTS" id="PR00625">
    <property type="entry name" value="JDOMAIN"/>
</dbReference>
<feature type="domain" description="CR-type" evidence="8">
    <location>
        <begin position="148"/>
        <end position="226"/>
    </location>
</feature>
<dbReference type="GO" id="GO:0042026">
    <property type="term" value="P:protein refolding"/>
    <property type="evidence" value="ECO:0007669"/>
    <property type="project" value="TreeGrafter"/>
</dbReference>
<evidence type="ECO:0000256" key="4">
    <source>
        <dbReference type="ARBA" id="ARBA00022833"/>
    </source>
</evidence>
<dbReference type="InterPro" id="IPR001623">
    <property type="entry name" value="DnaJ_domain"/>
</dbReference>
<dbReference type="GO" id="GO:0051082">
    <property type="term" value="F:unfolded protein binding"/>
    <property type="evidence" value="ECO:0007669"/>
    <property type="project" value="InterPro"/>
</dbReference>
<dbReference type="InterPro" id="IPR012724">
    <property type="entry name" value="DnaJ"/>
</dbReference>
<gene>
    <name evidence="9" type="ORF">SteCoe_1999</name>
</gene>
<evidence type="ECO:0000256" key="3">
    <source>
        <dbReference type="ARBA" id="ARBA00022771"/>
    </source>
</evidence>
<keyword evidence="1 6" id="KW-0479">Metal-binding</keyword>
<dbReference type="Gene3D" id="1.10.287.110">
    <property type="entry name" value="DnaJ domain"/>
    <property type="match status" value="1"/>
</dbReference>
<dbReference type="Proteomes" id="UP000187209">
    <property type="component" value="Unassembled WGS sequence"/>
</dbReference>
<keyword evidence="10" id="KW-1185">Reference proteome</keyword>
<evidence type="ECO:0000259" key="8">
    <source>
        <dbReference type="PROSITE" id="PS51188"/>
    </source>
</evidence>
<dbReference type="InterPro" id="IPR001305">
    <property type="entry name" value="HSP_DnaJ_Cys-rich_dom"/>
</dbReference>
<feature type="zinc finger region" description="CR-type" evidence="6">
    <location>
        <begin position="148"/>
        <end position="226"/>
    </location>
</feature>
<evidence type="ECO:0000256" key="5">
    <source>
        <dbReference type="ARBA" id="ARBA00023186"/>
    </source>
</evidence>
<dbReference type="SUPFAM" id="SSF49493">
    <property type="entry name" value="HSP40/DnaJ peptide-binding domain"/>
    <property type="match status" value="2"/>
</dbReference>
<dbReference type="CDD" id="cd06257">
    <property type="entry name" value="DnaJ"/>
    <property type="match status" value="1"/>
</dbReference>
<sequence>MYTKKDFYSILGVSRSASESDIKKAYFSLAKKYHPDVNKEPDAKNKFSEINTAYETLGDTEKRKTYDATGMTGDEQDQAKNAGFDAGNFGGFNPFGGGFSSSGGFGNFQDIFSEFEEFFGTGRKEKVNYKGEDISLSLEISFMDAVKGSQKKVSLERKDTCSTCKGSKVKPGTSPSKCTNCGGRGVVFFQRGPMSIQTVCTKCKGTGTIIKNQCTPCKGTGFAYSEITEYVNIPAGVSNGQSLRMANKGHHSEGGGPQGDLLIKIQITPHPVFKREGQDILSDIYINVPEAALGTTVEAETLTGNQKIVVDPGTNTGDQKRLNGQGIPFLPPNQNKKGDHVITFKVKIPKNLTEKQKKIYQELANEEGTVTNDGIFSKFKNFTNKF</sequence>
<protein>
    <recommendedName>
        <fullName evidence="11">Chaperone protein DnaJ</fullName>
    </recommendedName>
</protein>
<evidence type="ECO:0000259" key="7">
    <source>
        <dbReference type="PROSITE" id="PS50076"/>
    </source>
</evidence>
<dbReference type="GO" id="GO:0005524">
    <property type="term" value="F:ATP binding"/>
    <property type="evidence" value="ECO:0007669"/>
    <property type="project" value="InterPro"/>
</dbReference>
<dbReference type="PANTHER" id="PTHR43096">
    <property type="entry name" value="DNAJ HOMOLOG 1, MITOCHONDRIAL-RELATED"/>
    <property type="match status" value="1"/>
</dbReference>
<dbReference type="InterPro" id="IPR002939">
    <property type="entry name" value="DnaJ_C"/>
</dbReference>
<dbReference type="FunFam" id="2.60.260.20:FF:000005">
    <property type="entry name" value="Chaperone protein dnaJ 1, mitochondrial"/>
    <property type="match status" value="1"/>
</dbReference>
<dbReference type="InterPro" id="IPR008971">
    <property type="entry name" value="HSP40/DnaJ_pept-bd"/>
</dbReference>
<proteinExistence type="inferred from homology"/>
<dbReference type="AlphaFoldDB" id="A0A1R2D0N5"/>
<dbReference type="InterPro" id="IPR018253">
    <property type="entry name" value="DnaJ_domain_CS"/>
</dbReference>
<keyword evidence="5" id="KW-0143">Chaperone</keyword>
<comment type="caution">
    <text evidence="9">The sequence shown here is derived from an EMBL/GenBank/DDBJ whole genome shotgun (WGS) entry which is preliminary data.</text>
</comment>
<accession>A0A1R2D0N5</accession>
<dbReference type="PROSITE" id="PS51188">
    <property type="entry name" value="ZF_CR"/>
    <property type="match status" value="1"/>
</dbReference>
<organism evidence="9 10">
    <name type="scientific">Stentor coeruleus</name>
    <dbReference type="NCBI Taxonomy" id="5963"/>
    <lineage>
        <taxon>Eukaryota</taxon>
        <taxon>Sar</taxon>
        <taxon>Alveolata</taxon>
        <taxon>Ciliophora</taxon>
        <taxon>Postciliodesmatophora</taxon>
        <taxon>Heterotrichea</taxon>
        <taxon>Heterotrichida</taxon>
        <taxon>Stentoridae</taxon>
        <taxon>Stentor</taxon>
    </lineage>
</organism>
<dbReference type="Gene3D" id="2.60.260.20">
    <property type="entry name" value="Urease metallochaperone UreE, N-terminal domain"/>
    <property type="match status" value="2"/>
</dbReference>
<keyword evidence="3 6" id="KW-0863">Zinc-finger</keyword>
<dbReference type="GO" id="GO:0008270">
    <property type="term" value="F:zinc ion binding"/>
    <property type="evidence" value="ECO:0007669"/>
    <property type="project" value="UniProtKB-KW"/>
</dbReference>
<dbReference type="Pfam" id="PF01556">
    <property type="entry name" value="DnaJ_C"/>
    <property type="match status" value="1"/>
</dbReference>